<evidence type="ECO:0000313" key="3">
    <source>
        <dbReference type="EMBL" id="KAJ8865566.1"/>
    </source>
</evidence>
<dbReference type="EMBL" id="JARBHB010000017">
    <property type="protein sequence ID" value="KAJ8865566.1"/>
    <property type="molecule type" value="Genomic_DNA"/>
</dbReference>
<reference evidence="3 4" key="1">
    <citation type="submission" date="2023-02" db="EMBL/GenBank/DDBJ databases">
        <title>LHISI_Scaffold_Assembly.</title>
        <authorList>
            <person name="Stuart O.P."/>
            <person name="Cleave R."/>
            <person name="Magrath M.J.L."/>
            <person name="Mikheyev A.S."/>
        </authorList>
    </citation>
    <scope>NUCLEOTIDE SEQUENCE [LARGE SCALE GENOMIC DNA]</scope>
    <source>
        <strain evidence="3">Daus_M_001</strain>
        <tissue evidence="3">Leg muscle</tissue>
    </source>
</reference>
<evidence type="ECO:0000256" key="1">
    <source>
        <dbReference type="SAM" id="MobiDB-lite"/>
    </source>
</evidence>
<feature type="transmembrane region" description="Helical" evidence="2">
    <location>
        <begin position="437"/>
        <end position="457"/>
    </location>
</feature>
<feature type="transmembrane region" description="Helical" evidence="2">
    <location>
        <begin position="529"/>
        <end position="552"/>
    </location>
</feature>
<feature type="transmembrane region" description="Helical" evidence="2">
    <location>
        <begin position="393"/>
        <end position="416"/>
    </location>
</feature>
<feature type="compositionally biased region" description="Low complexity" evidence="1">
    <location>
        <begin position="589"/>
        <end position="599"/>
    </location>
</feature>
<feature type="region of interest" description="Disordered" evidence="1">
    <location>
        <begin position="571"/>
        <end position="607"/>
    </location>
</feature>
<proteinExistence type="predicted"/>
<name>A0ABQ9FZ85_9NEOP</name>
<feature type="transmembrane region" description="Helical" evidence="2">
    <location>
        <begin position="299"/>
        <end position="324"/>
    </location>
</feature>
<feature type="transmembrane region" description="Helical" evidence="2">
    <location>
        <begin position="256"/>
        <end position="279"/>
    </location>
</feature>
<sequence length="679" mass="72407">MRVIEVSMEQRRNERACEMGDPRENPPTNGIVRHDSHLRKSGDPWVGWRGWNSKWIAALNGECLGVGGRWRLRQVVEAPPPPPSVHFPPSADEALCCWRCAVRYARRSLGEYVVYESSEVMKILELLLLRIPLPISLRPFGKGHGKRLKNWKTLDVYRTSLTGPPSSPSPTPRDLHPPIQLSHPTLLELSGGLRHPSPPSLLGYSTICRTAEDDRTCFDGRHVAAGVASIDDRPNSTAGRSGAYLGGQFGSRVRGLLAVAAAAAVVLYCVVSWLVRVLQGGVARGSQSLYLGGQFGSRVRGLLAVAAAAAVVLYCVVSWLVRVLQGGVARGSQSLYLGGQFGARVRGLLAVAAAAAVGLYCVVSWRVRVLQGGVARGSQSLYLGGQFGARVRGLLPVAAAAAVGLYCVVSWLVRVLQGGVARGSQSLYLGGQFGSRVRGLLAVAAAAAVVLYCVVSWRVRVLQGGVARGSQSLYLGGQFGARVRGLLPVAAAAAVGLYCVVSWLVRVLQGGVARGSQSLYLGGQFGSRVRGLLAAAAAAAAVVLYCVVSWLVRVLQGGVARGSQSPYLGGQAGPGSGGFSQQPPPPQQQYPSSYPQQRYPTPPGPAVRAFSPHQVKMIMKTALMMTRTIVLTSEYYDDFLSALTHPSNTFAATTHVKVKDTENTGYLFPEDLNELVDRL</sequence>
<accession>A0ABQ9FZ85</accession>
<keyword evidence="2" id="KW-1133">Transmembrane helix</keyword>
<keyword evidence="2" id="KW-0812">Transmembrane</keyword>
<feature type="transmembrane region" description="Helical" evidence="2">
    <location>
        <begin position="485"/>
        <end position="508"/>
    </location>
</feature>
<evidence type="ECO:0000313" key="4">
    <source>
        <dbReference type="Proteomes" id="UP001159363"/>
    </source>
</evidence>
<keyword evidence="4" id="KW-1185">Reference proteome</keyword>
<evidence type="ECO:0000256" key="2">
    <source>
        <dbReference type="SAM" id="Phobius"/>
    </source>
</evidence>
<feature type="compositionally biased region" description="Basic and acidic residues" evidence="1">
    <location>
        <begin position="13"/>
        <end position="24"/>
    </location>
</feature>
<protein>
    <submittedName>
        <fullName evidence="3">Uncharacterized protein</fullName>
    </submittedName>
</protein>
<comment type="caution">
    <text evidence="3">The sequence shown here is derived from an EMBL/GenBank/DDBJ whole genome shotgun (WGS) entry which is preliminary data.</text>
</comment>
<organism evidence="3 4">
    <name type="scientific">Dryococelus australis</name>
    <dbReference type="NCBI Taxonomy" id="614101"/>
    <lineage>
        <taxon>Eukaryota</taxon>
        <taxon>Metazoa</taxon>
        <taxon>Ecdysozoa</taxon>
        <taxon>Arthropoda</taxon>
        <taxon>Hexapoda</taxon>
        <taxon>Insecta</taxon>
        <taxon>Pterygota</taxon>
        <taxon>Neoptera</taxon>
        <taxon>Polyneoptera</taxon>
        <taxon>Phasmatodea</taxon>
        <taxon>Verophasmatodea</taxon>
        <taxon>Anareolatae</taxon>
        <taxon>Phasmatidae</taxon>
        <taxon>Eurycanthinae</taxon>
        <taxon>Dryococelus</taxon>
    </lineage>
</organism>
<dbReference type="Proteomes" id="UP001159363">
    <property type="component" value="Chromosome 16"/>
</dbReference>
<gene>
    <name evidence="3" type="ORF">PR048_033086</name>
</gene>
<keyword evidence="2" id="KW-0472">Membrane</keyword>
<feature type="transmembrane region" description="Helical" evidence="2">
    <location>
        <begin position="345"/>
        <end position="365"/>
    </location>
</feature>
<feature type="region of interest" description="Disordered" evidence="1">
    <location>
        <begin position="13"/>
        <end position="34"/>
    </location>
</feature>